<organism evidence="1 2">
    <name type="scientific">Hibiscus syriacus</name>
    <name type="common">Rose of Sharon</name>
    <dbReference type="NCBI Taxonomy" id="106335"/>
    <lineage>
        <taxon>Eukaryota</taxon>
        <taxon>Viridiplantae</taxon>
        <taxon>Streptophyta</taxon>
        <taxon>Embryophyta</taxon>
        <taxon>Tracheophyta</taxon>
        <taxon>Spermatophyta</taxon>
        <taxon>Magnoliopsida</taxon>
        <taxon>eudicotyledons</taxon>
        <taxon>Gunneridae</taxon>
        <taxon>Pentapetalae</taxon>
        <taxon>rosids</taxon>
        <taxon>malvids</taxon>
        <taxon>Malvales</taxon>
        <taxon>Malvaceae</taxon>
        <taxon>Malvoideae</taxon>
        <taxon>Hibiscus</taxon>
    </lineage>
</organism>
<evidence type="ECO:0000313" key="2">
    <source>
        <dbReference type="Proteomes" id="UP000436088"/>
    </source>
</evidence>
<dbReference type="Proteomes" id="UP000436088">
    <property type="component" value="Unassembled WGS sequence"/>
</dbReference>
<dbReference type="EMBL" id="VEPZ02001149">
    <property type="protein sequence ID" value="KAE8691294.1"/>
    <property type="molecule type" value="Genomic_DNA"/>
</dbReference>
<gene>
    <name evidence="1" type="ORF">F3Y22_tig00110890pilonHSYRG00681</name>
</gene>
<evidence type="ECO:0000313" key="1">
    <source>
        <dbReference type="EMBL" id="KAE8691294.1"/>
    </source>
</evidence>
<accession>A0A6A2ZH28</accession>
<name>A0A6A2ZH28_HIBSY</name>
<protein>
    <submittedName>
        <fullName evidence="1">Uncharacterized protein</fullName>
    </submittedName>
</protein>
<comment type="caution">
    <text evidence="1">The sequence shown here is derived from an EMBL/GenBank/DDBJ whole genome shotgun (WGS) entry which is preliminary data.</text>
</comment>
<proteinExistence type="predicted"/>
<sequence length="185" mass="20822">MVHVRPGNNIFHNWSEPLTVNNSPSANLVSVSVLSSPPKNGCIAINPINPTFLNSYSHAFTATRFATLPPALFPAMKHYFKFAFGGRFRFPELVVAGYGIRLHISEASTVKVDDDRYVGVSIHRRNKQAEVEVSSGVDDGVSRFDDVAGCFRERRALRSNKFRMQRLMVPSERREKLMPKPSTDR</sequence>
<dbReference type="AlphaFoldDB" id="A0A6A2ZH28"/>
<keyword evidence="2" id="KW-1185">Reference proteome</keyword>
<reference evidence="1" key="1">
    <citation type="submission" date="2019-09" db="EMBL/GenBank/DDBJ databases">
        <title>Draft genome information of white flower Hibiscus syriacus.</title>
        <authorList>
            <person name="Kim Y.-M."/>
        </authorList>
    </citation>
    <scope>NUCLEOTIDE SEQUENCE [LARGE SCALE GENOMIC DNA]</scope>
    <source>
        <strain evidence="1">YM2019G1</strain>
    </source>
</reference>